<dbReference type="KEGG" id="dpc:A6048_07245"/>
<organism evidence="1 2">
    <name type="scientific">Dietzia psychralcaliphila</name>
    <dbReference type="NCBI Taxonomy" id="139021"/>
    <lineage>
        <taxon>Bacteria</taxon>
        <taxon>Bacillati</taxon>
        <taxon>Actinomycetota</taxon>
        <taxon>Actinomycetes</taxon>
        <taxon>Mycobacteriales</taxon>
        <taxon>Dietziaceae</taxon>
        <taxon>Dietzia</taxon>
    </lineage>
</organism>
<evidence type="ECO:0000313" key="2">
    <source>
        <dbReference type="Proteomes" id="UP000244903"/>
    </source>
</evidence>
<proteinExistence type="predicted"/>
<name>A0AAD0JT58_9ACTN</name>
<accession>A0AAD0JT58</accession>
<gene>
    <name evidence="1" type="ORF">A6048_07245</name>
</gene>
<reference evidence="1 2" key="1">
    <citation type="submission" date="2016-04" db="EMBL/GenBank/DDBJ databases">
        <title>Complete genome sequence of the haloalkaliphilic hydrocarbon-degrading bacterium Dietzia psychralcaliphila ILA-1T, isolated from a drain of a fish product-processing plant.</title>
        <authorList>
            <person name="Zhao J."/>
            <person name="Hu B."/>
            <person name="Geng S."/>
            <person name="Nie Y."/>
            <person name="Tang Y."/>
        </authorList>
    </citation>
    <scope>NUCLEOTIDE SEQUENCE [LARGE SCALE GENOMIC DNA]</scope>
    <source>
        <strain evidence="1 2">ILA-1</strain>
    </source>
</reference>
<dbReference type="Proteomes" id="UP000244903">
    <property type="component" value="Chromosome"/>
</dbReference>
<dbReference type="EMBL" id="CP015453">
    <property type="protein sequence ID" value="AWH95316.1"/>
    <property type="molecule type" value="Genomic_DNA"/>
</dbReference>
<sequence length="140" mass="14649">MILIDGVIEANTADRGTFDGESMWWPANPAPHGLEVEGDGVWELSVVPVSSAPPLASEGRGTRVFLYDGEGGPMTGSRADTAVGMAVTEFSLPRSGGTPRNVVTTPSADAGFVLDLAPGPSVLIVSHRDAWSIDLTDEDR</sequence>
<protein>
    <submittedName>
        <fullName evidence="1">Uncharacterized protein</fullName>
    </submittedName>
</protein>
<keyword evidence="2" id="KW-1185">Reference proteome</keyword>
<dbReference type="AlphaFoldDB" id="A0AAD0JT58"/>
<evidence type="ECO:0000313" key="1">
    <source>
        <dbReference type="EMBL" id="AWH95316.1"/>
    </source>
</evidence>